<dbReference type="OrthoDB" id="3350812at2759"/>
<feature type="transmembrane region" description="Helical" evidence="1">
    <location>
        <begin position="177"/>
        <end position="196"/>
    </location>
</feature>
<feature type="transmembrane region" description="Helical" evidence="1">
    <location>
        <begin position="12"/>
        <end position="30"/>
    </location>
</feature>
<name>A0A409W9L4_9AGAR</name>
<keyword evidence="1" id="KW-1133">Transmembrane helix</keyword>
<feature type="transmembrane region" description="Helical" evidence="1">
    <location>
        <begin position="129"/>
        <end position="149"/>
    </location>
</feature>
<feature type="transmembrane region" description="Helical" evidence="1">
    <location>
        <begin position="77"/>
        <end position="100"/>
    </location>
</feature>
<feature type="transmembrane region" description="Helical" evidence="1">
    <location>
        <begin position="106"/>
        <end position="122"/>
    </location>
</feature>
<gene>
    <name evidence="2" type="ORF">CVT26_008788</name>
</gene>
<evidence type="ECO:0000313" key="2">
    <source>
        <dbReference type="EMBL" id="PPQ75180.1"/>
    </source>
</evidence>
<sequence length="261" mass="29983">MWPSRWNVIKFLFLIQRYLPFIDTCVLTLYRDLMPGRSSHGCSTIEQATGYLYVAGYVVSEILLTIRVWAVWNRNKVLTVALPVGFLIVWSPAFVAMYFFQKSLQFAPLPVPGLSGCFIVYANDVIKWCWVSLIVWNAVTLFLMLIPGMRDCIVMPDLPNIRSTQLWAIIYRDGTYFFLYLFVLSVLNIILSVTVVPTKRFFISSLERCLHAILASRAILHMRNHVRRQVEWELTELSAGHEVDDAAPLPDGRIILIKPVP</sequence>
<keyword evidence="1" id="KW-0812">Transmembrane</keyword>
<organism evidence="2 3">
    <name type="scientific">Gymnopilus dilepis</name>
    <dbReference type="NCBI Taxonomy" id="231916"/>
    <lineage>
        <taxon>Eukaryota</taxon>
        <taxon>Fungi</taxon>
        <taxon>Dikarya</taxon>
        <taxon>Basidiomycota</taxon>
        <taxon>Agaricomycotina</taxon>
        <taxon>Agaricomycetes</taxon>
        <taxon>Agaricomycetidae</taxon>
        <taxon>Agaricales</taxon>
        <taxon>Agaricineae</taxon>
        <taxon>Hymenogastraceae</taxon>
        <taxon>Gymnopilus</taxon>
    </lineage>
</organism>
<dbReference type="AlphaFoldDB" id="A0A409W9L4"/>
<keyword evidence="1" id="KW-0472">Membrane</keyword>
<reference evidence="2 3" key="1">
    <citation type="journal article" date="2018" name="Evol. Lett.">
        <title>Horizontal gene cluster transfer increased hallucinogenic mushroom diversity.</title>
        <authorList>
            <person name="Reynolds H.T."/>
            <person name="Vijayakumar V."/>
            <person name="Gluck-Thaler E."/>
            <person name="Korotkin H.B."/>
            <person name="Matheny P.B."/>
            <person name="Slot J.C."/>
        </authorList>
    </citation>
    <scope>NUCLEOTIDE SEQUENCE [LARGE SCALE GENOMIC DNA]</scope>
    <source>
        <strain evidence="2 3">SRW20</strain>
    </source>
</reference>
<accession>A0A409W9L4</accession>
<proteinExistence type="predicted"/>
<evidence type="ECO:0000313" key="3">
    <source>
        <dbReference type="Proteomes" id="UP000284706"/>
    </source>
</evidence>
<evidence type="ECO:0000256" key="1">
    <source>
        <dbReference type="SAM" id="Phobius"/>
    </source>
</evidence>
<feature type="transmembrane region" description="Helical" evidence="1">
    <location>
        <begin position="50"/>
        <end position="70"/>
    </location>
</feature>
<dbReference type="InParanoid" id="A0A409W9L4"/>
<keyword evidence="3" id="KW-1185">Reference proteome</keyword>
<dbReference type="Proteomes" id="UP000284706">
    <property type="component" value="Unassembled WGS sequence"/>
</dbReference>
<dbReference type="EMBL" id="NHYE01005282">
    <property type="protein sequence ID" value="PPQ75180.1"/>
    <property type="molecule type" value="Genomic_DNA"/>
</dbReference>
<protein>
    <submittedName>
        <fullName evidence="2">Uncharacterized protein</fullName>
    </submittedName>
</protein>
<comment type="caution">
    <text evidence="2">The sequence shown here is derived from an EMBL/GenBank/DDBJ whole genome shotgun (WGS) entry which is preliminary data.</text>
</comment>